<feature type="compositionally biased region" description="Low complexity" evidence="1">
    <location>
        <begin position="12"/>
        <end position="23"/>
    </location>
</feature>
<feature type="compositionally biased region" description="Basic and acidic residues" evidence="1">
    <location>
        <begin position="153"/>
        <end position="164"/>
    </location>
</feature>
<protein>
    <recommendedName>
        <fullName evidence="2">DUF1980 domain-containing protein</fullName>
    </recommendedName>
</protein>
<feature type="domain" description="DUF1980" evidence="2">
    <location>
        <begin position="161"/>
        <end position="266"/>
    </location>
</feature>
<accession>G9WMW1</accession>
<feature type="compositionally biased region" description="Polar residues" evidence="1">
    <location>
        <begin position="70"/>
        <end position="82"/>
    </location>
</feature>
<dbReference type="Proteomes" id="UP000018461">
    <property type="component" value="Unassembled WGS sequence"/>
</dbReference>
<comment type="caution">
    <text evidence="3">The sequence shown here is derived from an EMBL/GenBank/DDBJ whole genome shotgun (WGS) entry which is preliminary data.</text>
</comment>
<reference evidence="3" key="2">
    <citation type="submission" date="2013-03" db="EMBL/GenBank/DDBJ databases">
        <title>The Genome Sequence of Oribacterium sp. ACB1.</title>
        <authorList>
            <consortium name="The Broad Institute Genomics Platform"/>
            <consortium name="The Broad Institute Genome Sequencing Center for Infectious Disease"/>
            <person name="Earl A."/>
            <person name="Ward D."/>
            <person name="Feldgarden M."/>
            <person name="Gevers D."/>
            <person name="Sizova M."/>
            <person name="Hazen A."/>
            <person name="Epstein S."/>
            <person name="Walker B."/>
            <person name="Young S."/>
            <person name="Zeng Q."/>
            <person name="Gargeya S."/>
            <person name="Fitzgerald M."/>
            <person name="Haas B."/>
            <person name="Abouelleil A."/>
            <person name="Allen A.W."/>
            <person name="Alvarado L."/>
            <person name="Arachchi H.M."/>
            <person name="Berlin A.M."/>
            <person name="Chapman S.B."/>
            <person name="Gainer-Dewar J."/>
            <person name="Goldberg J."/>
            <person name="Griggs A."/>
            <person name="Gujja S."/>
            <person name="Hansen M."/>
            <person name="Howarth C."/>
            <person name="Imamovic A."/>
            <person name="Ireland A."/>
            <person name="Larimer J."/>
            <person name="McCowan C."/>
            <person name="Murphy C."/>
            <person name="Pearson M."/>
            <person name="Poon T.W."/>
            <person name="Priest M."/>
            <person name="Roberts A."/>
            <person name="Saif S."/>
            <person name="Shea T."/>
            <person name="Sisk P."/>
            <person name="Sykes S."/>
            <person name="Wortman J."/>
            <person name="Nusbaum C."/>
            <person name="Birren B."/>
        </authorList>
    </citation>
    <scope>NUCLEOTIDE SEQUENCE [LARGE SCALE GENOMIC DNA]</scope>
    <source>
        <strain evidence="3">ACB1</strain>
    </source>
</reference>
<evidence type="ECO:0000256" key="1">
    <source>
        <dbReference type="SAM" id="MobiDB-lite"/>
    </source>
</evidence>
<dbReference type="HOGENOM" id="CLU_1041482_0_0_9"/>
<organism evidence="3 4">
    <name type="scientific">Oribacterium parvum ACB1</name>
    <dbReference type="NCBI Taxonomy" id="796943"/>
    <lineage>
        <taxon>Bacteria</taxon>
        <taxon>Bacillati</taxon>
        <taxon>Bacillota</taxon>
        <taxon>Clostridia</taxon>
        <taxon>Lachnospirales</taxon>
        <taxon>Lachnospiraceae</taxon>
        <taxon>Oribacterium</taxon>
    </lineage>
</organism>
<dbReference type="EMBL" id="AFZC02000003">
    <property type="protein sequence ID" value="EHL11864.1"/>
    <property type="molecule type" value="Genomic_DNA"/>
</dbReference>
<feature type="region of interest" description="Disordered" evidence="1">
    <location>
        <begin position="69"/>
        <end position="164"/>
    </location>
</feature>
<keyword evidence="4" id="KW-1185">Reference proteome</keyword>
<dbReference type="PATRIC" id="fig|796943.3.peg.1093"/>
<dbReference type="Pfam" id="PF21537">
    <property type="entry name" value="DUF1980_C"/>
    <property type="match status" value="1"/>
</dbReference>
<name>G9WMW1_9FIRM</name>
<evidence type="ECO:0000313" key="3">
    <source>
        <dbReference type="EMBL" id="EHL11864.1"/>
    </source>
</evidence>
<dbReference type="AlphaFoldDB" id="G9WMW1"/>
<evidence type="ECO:0000313" key="4">
    <source>
        <dbReference type="Proteomes" id="UP000018461"/>
    </source>
</evidence>
<dbReference type="RefSeq" id="WP_009534555.1">
    <property type="nucleotide sequence ID" value="NZ_KE148312.1"/>
</dbReference>
<feature type="region of interest" description="Disordered" evidence="1">
    <location>
        <begin position="1"/>
        <end position="27"/>
    </location>
</feature>
<reference evidence="3" key="1">
    <citation type="submission" date="2011-08" db="EMBL/GenBank/DDBJ databases">
        <authorList>
            <consortium name="The Broad Institute Genome Sequencing Platform"/>
            <person name="Earl A."/>
            <person name="Ward D."/>
            <person name="Feldgarden M."/>
            <person name="Gevers D."/>
            <person name="Sizova M."/>
            <person name="Hazen A."/>
            <person name="Epstein S."/>
            <person name="Young S.K."/>
            <person name="Zeng Q."/>
            <person name="Gargeya S."/>
            <person name="Fitzgerald M."/>
            <person name="Haas B."/>
            <person name="Abouelleil A."/>
            <person name="Alvarado L."/>
            <person name="Arachchi H.M."/>
            <person name="Berlin A."/>
            <person name="Brown A."/>
            <person name="Chapman S.B."/>
            <person name="Chen Z."/>
            <person name="Dunbar C."/>
            <person name="Freedman E."/>
            <person name="Gearin G."/>
            <person name="Gellesch M."/>
            <person name="Goldberg J."/>
            <person name="Griggs A."/>
            <person name="Gujja S."/>
            <person name="Heiman D."/>
            <person name="Howarth C."/>
            <person name="Larson L."/>
            <person name="Lui A."/>
            <person name="MacDonald P.J.P."/>
            <person name="Montmayeur A."/>
            <person name="Murphy C."/>
            <person name="Neiman D."/>
            <person name="Pearson M."/>
            <person name="Priest M."/>
            <person name="Roberts A."/>
            <person name="Saif S."/>
            <person name="Shea T."/>
            <person name="Shenoy N."/>
            <person name="Sisk P."/>
            <person name="Stolte C."/>
            <person name="Sykes S."/>
            <person name="Wortman J."/>
            <person name="Nusbaum C."/>
            <person name="Birren B."/>
        </authorList>
    </citation>
    <scope>NUCLEOTIDE SEQUENCE</scope>
    <source>
        <strain evidence="3">ACB1</strain>
    </source>
</reference>
<feature type="compositionally biased region" description="Basic and acidic residues" evidence="1">
    <location>
        <begin position="1"/>
        <end position="11"/>
    </location>
</feature>
<feature type="compositionally biased region" description="Basic and acidic residues" evidence="1">
    <location>
        <begin position="87"/>
        <end position="110"/>
    </location>
</feature>
<evidence type="ECO:0000259" key="2">
    <source>
        <dbReference type="Pfam" id="PF21537"/>
    </source>
</evidence>
<dbReference type="InterPro" id="IPR048447">
    <property type="entry name" value="DUF1980_C"/>
</dbReference>
<proteinExistence type="predicted"/>
<dbReference type="STRING" id="796943.HMPREF9625_00694"/>
<sequence>MEMEEQSEKNSRNSSISMNSSMDSRPDKRFIKPAIDSRAVNKKIFLLLSLFVLCLTFTSCKKANNIRKVGSNTESSVENDSSLSEEEALKQAKELESLEQKEQESLDKEYGSGASSEAEGKESEEASDKKSAETDVKESEKGEGAYPYDDYPYDPKEDRGKVNLDKPDIVVGDKHYATQINDWYMNFQDYEGKTVSIDGYYMNFGGYTLVGRMGPSCPYCTGGYVNFEFKTDLDLSKLKSEESWIRVKGILRKGKYSISKDVSQLIYYIEALEVEELPEVGVDTVAD</sequence>
<gene>
    <name evidence="3" type="ORF">HMPREF9625_00694</name>
</gene>
<feature type="compositionally biased region" description="Basic and acidic residues" evidence="1">
    <location>
        <begin position="118"/>
        <end position="143"/>
    </location>
</feature>